<dbReference type="GeneID" id="300578572"/>
<sequence length="120" mass="13364">RAKWPPRDAVVRAYRDLRFGTQFRRLIRQWPALASSSSSSSHFPFFHPTFTAICHHGRGKTDDLAIMPFVESFKRGTACESDDGDMCAGVQVRASECINELLPCPTVIDSAVSLGYSRLS</sequence>
<evidence type="ECO:0000313" key="2">
    <source>
        <dbReference type="Proteomes" id="UP001642720"/>
    </source>
</evidence>
<accession>A0ABY2GZL9</accession>
<keyword evidence="2" id="KW-1185">Reference proteome</keyword>
<reference evidence="1 2" key="1">
    <citation type="submission" date="2018-01" db="EMBL/GenBank/DDBJ databases">
        <title>Genome characterization of the sugarcane-associated fungus Trichoderma ghanense CCMA-1212 and their application in lignocelulose bioconversion.</title>
        <authorList>
            <person name="Steindorff A.S."/>
            <person name="Mendes T.D."/>
            <person name="Vilela E.S.D."/>
            <person name="Rodrigues D.S."/>
            <person name="Formighieri E.F."/>
            <person name="Melo I.S."/>
            <person name="Favaro L.C.L."/>
        </authorList>
    </citation>
    <scope>NUCLEOTIDE SEQUENCE [LARGE SCALE GENOMIC DNA]</scope>
    <source>
        <strain evidence="1 2">CCMA-1212</strain>
    </source>
</reference>
<feature type="non-terminal residue" evidence="1">
    <location>
        <position position="1"/>
    </location>
</feature>
<dbReference type="Proteomes" id="UP001642720">
    <property type="component" value="Unassembled WGS sequence"/>
</dbReference>
<name>A0ABY2GZL9_9HYPO</name>
<evidence type="ECO:0000313" key="1">
    <source>
        <dbReference type="EMBL" id="TFB01418.1"/>
    </source>
</evidence>
<proteinExistence type="predicted"/>
<organism evidence="1 2">
    <name type="scientific">Trichoderma ghanense</name>
    <dbReference type="NCBI Taxonomy" id="65468"/>
    <lineage>
        <taxon>Eukaryota</taxon>
        <taxon>Fungi</taxon>
        <taxon>Dikarya</taxon>
        <taxon>Ascomycota</taxon>
        <taxon>Pezizomycotina</taxon>
        <taxon>Sordariomycetes</taxon>
        <taxon>Hypocreomycetidae</taxon>
        <taxon>Hypocreales</taxon>
        <taxon>Hypocreaceae</taxon>
        <taxon>Trichoderma</taxon>
    </lineage>
</organism>
<comment type="caution">
    <text evidence="1">The sequence shown here is derived from an EMBL/GenBank/DDBJ whole genome shotgun (WGS) entry which is preliminary data.</text>
</comment>
<gene>
    <name evidence="1" type="ORF">CCMA1212_006933</name>
</gene>
<dbReference type="EMBL" id="PPTA01000009">
    <property type="protein sequence ID" value="TFB01418.1"/>
    <property type="molecule type" value="Genomic_DNA"/>
</dbReference>
<protein>
    <submittedName>
        <fullName evidence="1">Uncharacterized protein</fullName>
    </submittedName>
</protein>
<dbReference type="RefSeq" id="XP_073557619.1">
    <property type="nucleotide sequence ID" value="XM_073704122.1"/>
</dbReference>